<proteinExistence type="inferred from homology"/>
<dbReference type="PATRIC" id="fig|879305.3.peg.616"/>
<feature type="region of interest" description="Disordered" evidence="2">
    <location>
        <begin position="46"/>
        <end position="89"/>
    </location>
</feature>
<feature type="chain" id="PRO_5003248370" evidence="3">
    <location>
        <begin position="25"/>
        <end position="452"/>
    </location>
</feature>
<name>F0GUY4_9FIRM</name>
<dbReference type="PROSITE" id="PS51257">
    <property type="entry name" value="PROKAR_LIPOPROTEIN"/>
    <property type="match status" value="1"/>
</dbReference>
<dbReference type="RefSeq" id="WP_004834204.1">
    <property type="nucleotide sequence ID" value="NZ_AEXM01000012.1"/>
</dbReference>
<evidence type="ECO:0000256" key="3">
    <source>
        <dbReference type="SAM" id="SignalP"/>
    </source>
</evidence>
<dbReference type="Gene3D" id="3.60.21.10">
    <property type="match status" value="1"/>
</dbReference>
<reference evidence="5 6" key="1">
    <citation type="submission" date="2011-01" db="EMBL/GenBank/DDBJ databases">
        <authorList>
            <person name="Durkin A.S."/>
            <person name="Madupu R."/>
            <person name="Torralba M."/>
            <person name="Gillis M."/>
            <person name="Methe B."/>
            <person name="Sutton G."/>
            <person name="Nelson K.E."/>
        </authorList>
    </citation>
    <scope>NUCLEOTIDE SEQUENCE [LARGE SCALE GENOMIC DNA]</scope>
    <source>
        <strain evidence="5 6">ACS-065-V-Col13</strain>
    </source>
</reference>
<evidence type="ECO:0000259" key="4">
    <source>
        <dbReference type="SMART" id="SM00854"/>
    </source>
</evidence>
<feature type="domain" description="Capsule synthesis protein CapA" evidence="4">
    <location>
        <begin position="109"/>
        <end position="357"/>
    </location>
</feature>
<evidence type="ECO:0000256" key="1">
    <source>
        <dbReference type="ARBA" id="ARBA00005662"/>
    </source>
</evidence>
<keyword evidence="3" id="KW-0732">Signal</keyword>
<organism evidence="5 6">
    <name type="scientific">Anaerococcus prevotii ACS-065-V-Col13</name>
    <dbReference type="NCBI Taxonomy" id="879305"/>
    <lineage>
        <taxon>Bacteria</taxon>
        <taxon>Bacillati</taxon>
        <taxon>Bacillota</taxon>
        <taxon>Tissierellia</taxon>
        <taxon>Tissierellales</taxon>
        <taxon>Peptoniphilaceae</taxon>
        <taxon>Anaerococcus</taxon>
    </lineage>
</organism>
<dbReference type="Proteomes" id="UP000005286">
    <property type="component" value="Unassembled WGS sequence"/>
</dbReference>
<feature type="compositionally biased region" description="Basic and acidic residues" evidence="2">
    <location>
        <begin position="54"/>
        <end position="89"/>
    </location>
</feature>
<evidence type="ECO:0000256" key="2">
    <source>
        <dbReference type="SAM" id="MobiDB-lite"/>
    </source>
</evidence>
<feature type="signal peptide" evidence="3">
    <location>
        <begin position="1"/>
        <end position="24"/>
    </location>
</feature>
<gene>
    <name evidence="5" type="ORF">HMPREF9290_1560</name>
</gene>
<dbReference type="InterPro" id="IPR019079">
    <property type="entry name" value="Capsule_synth_CapA"/>
</dbReference>
<dbReference type="AlphaFoldDB" id="F0GUY4"/>
<dbReference type="SUPFAM" id="SSF56300">
    <property type="entry name" value="Metallo-dependent phosphatases"/>
    <property type="match status" value="1"/>
</dbReference>
<protein>
    <submittedName>
        <fullName evidence="5">Bacterial capsule synthesis protein</fullName>
    </submittedName>
</protein>
<keyword evidence="6" id="KW-1185">Reference proteome</keyword>
<dbReference type="InterPro" id="IPR029052">
    <property type="entry name" value="Metallo-depent_PP-like"/>
</dbReference>
<sequence>MKNKRFRIMTIFLLVLLFAACSNKDENIDTSPKSVDELINNMDNVIDESITTEKPSKKEEVKEDRSEAKKNWEKSLAKNKDNEVKEEKPKKKILNFEEEDNEEYTKKARIKFFGDTMAHFDQVQYAINYGGGEYDFSNQFTYISDYVKDADLSITNYETTTNPNREYSGYPAFNTPVEYLKNIKDAGFDVVTTANNHTLDTDEEGVFSTIDAIENAGLDYVGTHKDDGERILYKDVNGIKVAILSYTYGCNGKVDLLTVREEVDSVNYIHDDLIKKDIKEAKDNGADFVIVYPHWEIEYESYPIQETVERGHDMIDWGADLVIGNHPHVVQPVEKYTTDDGREGLIAYALGNFVSMQSLESFGDARVEQSLSIDLNIELDDKTGKKKISEIKYNPLWVGTTYDEYGASVKTYKCEDFLEGGDKYDLVDENQRARIKQAYDMTMETVNTEVGE</sequence>
<comment type="caution">
    <text evidence="5">The sequence shown here is derived from an EMBL/GenBank/DDBJ whole genome shotgun (WGS) entry which is preliminary data.</text>
</comment>
<dbReference type="InterPro" id="IPR052169">
    <property type="entry name" value="CW_Biosynth-Accessory"/>
</dbReference>
<dbReference type="PANTHER" id="PTHR33393">
    <property type="entry name" value="POLYGLUTAMINE SYNTHESIS ACCESSORY PROTEIN RV0574C-RELATED"/>
    <property type="match status" value="1"/>
</dbReference>
<dbReference type="eggNOG" id="COG2843">
    <property type="taxonomic scope" value="Bacteria"/>
</dbReference>
<dbReference type="SMART" id="SM00854">
    <property type="entry name" value="PGA_cap"/>
    <property type="match status" value="1"/>
</dbReference>
<evidence type="ECO:0000313" key="6">
    <source>
        <dbReference type="Proteomes" id="UP000005286"/>
    </source>
</evidence>
<dbReference type="STRING" id="879305.HMPREF9290_1560"/>
<dbReference type="EMBL" id="AEXM01000012">
    <property type="protein sequence ID" value="EGC82378.1"/>
    <property type="molecule type" value="Genomic_DNA"/>
</dbReference>
<accession>F0GUY4</accession>
<dbReference type="Pfam" id="PF09587">
    <property type="entry name" value="PGA_cap"/>
    <property type="match status" value="1"/>
</dbReference>
<dbReference type="CDD" id="cd07381">
    <property type="entry name" value="MPP_CapA"/>
    <property type="match status" value="1"/>
</dbReference>
<evidence type="ECO:0000313" key="5">
    <source>
        <dbReference type="EMBL" id="EGC82378.1"/>
    </source>
</evidence>
<dbReference type="PANTHER" id="PTHR33393:SF12">
    <property type="entry name" value="CAPSULE BIOSYNTHESIS PROTEIN CAPA"/>
    <property type="match status" value="1"/>
</dbReference>
<comment type="similarity">
    <text evidence="1">Belongs to the CapA family.</text>
</comment>